<evidence type="ECO:0000313" key="9">
    <source>
        <dbReference type="EMBL" id="WXB10598.1"/>
    </source>
</evidence>
<evidence type="ECO:0000256" key="8">
    <source>
        <dbReference type="SAM" id="SignalP"/>
    </source>
</evidence>
<protein>
    <submittedName>
        <fullName evidence="9">Glycoside hydrolase family 75 protein</fullName>
    </submittedName>
</protein>
<dbReference type="Pfam" id="PF07335">
    <property type="entry name" value="Glyco_hydro_75"/>
    <property type="match status" value="1"/>
</dbReference>
<dbReference type="RefSeq" id="WP_394840273.1">
    <property type="nucleotide sequence ID" value="NZ_CP089929.1"/>
</dbReference>
<keyword evidence="7" id="KW-0624">Polysaccharide degradation</keyword>
<evidence type="ECO:0000256" key="1">
    <source>
        <dbReference type="ARBA" id="ARBA00004613"/>
    </source>
</evidence>
<feature type="chain" id="PRO_5045742194" evidence="8">
    <location>
        <begin position="24"/>
        <end position="237"/>
    </location>
</feature>
<organism evidence="9 10">
    <name type="scientific">Pendulispora rubella</name>
    <dbReference type="NCBI Taxonomy" id="2741070"/>
    <lineage>
        <taxon>Bacteria</taxon>
        <taxon>Pseudomonadati</taxon>
        <taxon>Myxococcota</taxon>
        <taxon>Myxococcia</taxon>
        <taxon>Myxococcales</taxon>
        <taxon>Sorangiineae</taxon>
        <taxon>Pendulisporaceae</taxon>
        <taxon>Pendulispora</taxon>
    </lineage>
</organism>
<evidence type="ECO:0000256" key="5">
    <source>
        <dbReference type="ARBA" id="ARBA00023277"/>
    </source>
</evidence>
<dbReference type="EMBL" id="CP089983">
    <property type="protein sequence ID" value="WXB10598.1"/>
    <property type="molecule type" value="Genomic_DNA"/>
</dbReference>
<evidence type="ECO:0000313" key="10">
    <source>
        <dbReference type="Proteomes" id="UP001374803"/>
    </source>
</evidence>
<keyword evidence="6" id="KW-0326">Glycosidase</keyword>
<dbReference type="InterPro" id="IPR009939">
    <property type="entry name" value="Chitosanase_fungal"/>
</dbReference>
<keyword evidence="10" id="KW-1185">Reference proteome</keyword>
<keyword evidence="5" id="KW-0119">Carbohydrate metabolism</keyword>
<dbReference type="PANTHER" id="PTHR42061:SF6">
    <property type="entry name" value="ENDO-CHITOSANASE"/>
    <property type="match status" value="1"/>
</dbReference>
<sequence>MILRSIKVAACNVVIFTVAGLSAFGCSASEEEMSADTQSDSLAAGPTAAQLLEKVKTCNQVSNGKYRTDDETAATVAVCDKNGAVFWKADLDIDCDGQRTSKCNENTDPWFQPDTAFHQSNGQPLNAETLPYVVVPSPSGTWNYKNFGIQGGGVVALIYNNKVIYAPVGDTGPTNIIGEASYGAAVALGIDPNPATGGTDGPVTYIVFKNSKVSPIESKSKVAELGAQLAQQFINNN</sequence>
<dbReference type="Proteomes" id="UP001374803">
    <property type="component" value="Chromosome"/>
</dbReference>
<reference evidence="9" key="1">
    <citation type="submission" date="2021-12" db="EMBL/GenBank/DDBJ databases">
        <title>Discovery of the Pendulisporaceae a myxobacterial family with distinct sporulation behavior and unique specialized metabolism.</title>
        <authorList>
            <person name="Garcia R."/>
            <person name="Popoff A."/>
            <person name="Bader C.D."/>
            <person name="Loehr J."/>
            <person name="Walesch S."/>
            <person name="Walt C."/>
            <person name="Boldt J."/>
            <person name="Bunk B."/>
            <person name="Haeckl F.J.F.P.J."/>
            <person name="Gunesch A.P."/>
            <person name="Birkelbach J."/>
            <person name="Nuebel U."/>
            <person name="Pietschmann T."/>
            <person name="Bach T."/>
            <person name="Mueller R."/>
        </authorList>
    </citation>
    <scope>NUCLEOTIDE SEQUENCE</scope>
    <source>
        <strain evidence="9">MSr11367</strain>
    </source>
</reference>
<gene>
    <name evidence="9" type="ORF">LVJ94_25645</name>
</gene>
<evidence type="ECO:0000256" key="4">
    <source>
        <dbReference type="ARBA" id="ARBA00022801"/>
    </source>
</evidence>
<name>A0ABZ2LI20_9BACT</name>
<evidence type="ECO:0000256" key="6">
    <source>
        <dbReference type="ARBA" id="ARBA00023295"/>
    </source>
</evidence>
<evidence type="ECO:0000256" key="2">
    <source>
        <dbReference type="ARBA" id="ARBA00022525"/>
    </source>
</evidence>
<dbReference type="GO" id="GO:0016787">
    <property type="term" value="F:hydrolase activity"/>
    <property type="evidence" value="ECO:0007669"/>
    <property type="project" value="UniProtKB-KW"/>
</dbReference>
<keyword evidence="3 8" id="KW-0732">Signal</keyword>
<comment type="subcellular location">
    <subcellularLocation>
        <location evidence="1">Secreted</location>
    </subcellularLocation>
</comment>
<evidence type="ECO:0000256" key="3">
    <source>
        <dbReference type="ARBA" id="ARBA00022729"/>
    </source>
</evidence>
<keyword evidence="2" id="KW-0964">Secreted</keyword>
<proteinExistence type="predicted"/>
<accession>A0ABZ2LI20</accession>
<dbReference type="PANTHER" id="PTHR42061">
    <property type="entry name" value="ENDO-CHITOSANASE"/>
    <property type="match status" value="1"/>
</dbReference>
<keyword evidence="4 9" id="KW-0378">Hydrolase</keyword>
<evidence type="ECO:0000256" key="7">
    <source>
        <dbReference type="ARBA" id="ARBA00023326"/>
    </source>
</evidence>
<dbReference type="PROSITE" id="PS51257">
    <property type="entry name" value="PROKAR_LIPOPROTEIN"/>
    <property type="match status" value="1"/>
</dbReference>
<feature type="signal peptide" evidence="8">
    <location>
        <begin position="1"/>
        <end position="23"/>
    </location>
</feature>